<name>A0A212JTB2_9FIRM</name>
<evidence type="ECO:0000259" key="1">
    <source>
        <dbReference type="Pfam" id="PF22768"/>
    </source>
</evidence>
<organism evidence="2">
    <name type="scientific">uncultured Eubacteriales bacterium</name>
    <dbReference type="NCBI Taxonomy" id="172733"/>
    <lineage>
        <taxon>Bacteria</taxon>
        <taxon>Bacillati</taxon>
        <taxon>Bacillota</taxon>
        <taxon>Clostridia</taxon>
        <taxon>Eubacteriales</taxon>
        <taxon>environmental samples</taxon>
    </lineage>
</organism>
<proteinExistence type="predicted"/>
<dbReference type="InterPro" id="IPR054738">
    <property type="entry name" value="Siphovirus-type_tail_C"/>
</dbReference>
<dbReference type="Pfam" id="PF22768">
    <property type="entry name" value="SPP1_Dit"/>
    <property type="match status" value="1"/>
</dbReference>
<feature type="domain" description="Siphovirus-type tail component C-terminal" evidence="1">
    <location>
        <begin position="184"/>
        <end position="279"/>
    </location>
</feature>
<dbReference type="EMBL" id="FLUN01000001">
    <property type="protein sequence ID" value="SBW02684.1"/>
    <property type="molecule type" value="Genomic_DNA"/>
</dbReference>
<sequence>MRSITWESDAGHIVHMGDVIPYLFKALTDDLGATAETAKAPRQDGRTTYHTALDVRAINVTGSLVAYGSPTLDAQAAFDRYHTALCQAFAPHRWGVLTYHTEDGPRQVRCRPIATPTFGTRIAYTCTLDIEFTTDSPYWESADLYIYPVGVQIKRWHFPMRLPLVFGSLAPRGIINNPTSEIIYPVIEVTSTAQLVTVTNETAGAHISINRPIGAGQKMVIQMEDASAAIWTMDESGVYRETEDVSHWLTLDSEPWGMAPGENVITISNEIPAETPITYIKYRIPYLGV</sequence>
<accession>A0A212JTB2</accession>
<reference evidence="2" key="1">
    <citation type="submission" date="2016-04" db="EMBL/GenBank/DDBJ databases">
        <authorList>
            <person name="Evans L.H."/>
            <person name="Alamgir A."/>
            <person name="Owens N."/>
            <person name="Weber N.D."/>
            <person name="Virtaneva K."/>
            <person name="Barbian K."/>
            <person name="Babar A."/>
            <person name="Rosenke K."/>
        </authorList>
    </citation>
    <scope>NUCLEOTIDE SEQUENCE</scope>
    <source>
        <strain evidence="2">86</strain>
    </source>
</reference>
<gene>
    <name evidence="2" type="ORF">KL86CLO1_11682</name>
</gene>
<evidence type="ECO:0000313" key="2">
    <source>
        <dbReference type="EMBL" id="SBW02684.1"/>
    </source>
</evidence>
<dbReference type="AlphaFoldDB" id="A0A212JTB2"/>
<protein>
    <recommendedName>
        <fullName evidence="1">Siphovirus-type tail component C-terminal domain-containing protein</fullName>
    </recommendedName>
</protein>